<gene>
    <name evidence="1" type="ORF">AFUS01_LOCUS29520</name>
</gene>
<dbReference type="AlphaFoldDB" id="A0A8J2KQV5"/>
<evidence type="ECO:0000313" key="2">
    <source>
        <dbReference type="Proteomes" id="UP000708208"/>
    </source>
</evidence>
<evidence type="ECO:0000313" key="1">
    <source>
        <dbReference type="EMBL" id="CAG7819050.1"/>
    </source>
</evidence>
<feature type="non-terminal residue" evidence="1">
    <location>
        <position position="1"/>
    </location>
</feature>
<keyword evidence="2" id="KW-1185">Reference proteome</keyword>
<sequence>TGITLSTNITRKFTHARKEANSKALKYIEALSS</sequence>
<comment type="caution">
    <text evidence="1">The sequence shown here is derived from an EMBL/GenBank/DDBJ whole genome shotgun (WGS) entry which is preliminary data.</text>
</comment>
<accession>A0A8J2KQV5</accession>
<proteinExistence type="predicted"/>
<name>A0A8J2KQV5_9HEXA</name>
<dbReference type="EMBL" id="CAJVCH010437719">
    <property type="protein sequence ID" value="CAG7819050.1"/>
    <property type="molecule type" value="Genomic_DNA"/>
</dbReference>
<reference evidence="1" key="1">
    <citation type="submission" date="2021-06" db="EMBL/GenBank/DDBJ databases">
        <authorList>
            <person name="Hodson N. C."/>
            <person name="Mongue J. A."/>
            <person name="Jaron S. K."/>
        </authorList>
    </citation>
    <scope>NUCLEOTIDE SEQUENCE</scope>
</reference>
<protein>
    <submittedName>
        <fullName evidence="1">Uncharacterized protein</fullName>
    </submittedName>
</protein>
<dbReference type="Proteomes" id="UP000708208">
    <property type="component" value="Unassembled WGS sequence"/>
</dbReference>
<organism evidence="1 2">
    <name type="scientific">Allacma fusca</name>
    <dbReference type="NCBI Taxonomy" id="39272"/>
    <lineage>
        <taxon>Eukaryota</taxon>
        <taxon>Metazoa</taxon>
        <taxon>Ecdysozoa</taxon>
        <taxon>Arthropoda</taxon>
        <taxon>Hexapoda</taxon>
        <taxon>Collembola</taxon>
        <taxon>Symphypleona</taxon>
        <taxon>Sminthuridae</taxon>
        <taxon>Allacma</taxon>
    </lineage>
</organism>